<gene>
    <name evidence="7" type="ORF">MNBD_GAMMA14-2398</name>
</gene>
<reference evidence="7" key="1">
    <citation type="submission" date="2018-06" db="EMBL/GenBank/DDBJ databases">
        <authorList>
            <person name="Zhirakovskaya E."/>
        </authorList>
    </citation>
    <scope>NUCLEOTIDE SEQUENCE</scope>
</reference>
<keyword evidence="4" id="KW-0808">Transferase</keyword>
<dbReference type="GO" id="GO:0008610">
    <property type="term" value="P:lipid biosynthetic process"/>
    <property type="evidence" value="ECO:0007669"/>
    <property type="project" value="UniProtKB-ARBA"/>
</dbReference>
<evidence type="ECO:0000256" key="2">
    <source>
        <dbReference type="ARBA" id="ARBA00022475"/>
    </source>
</evidence>
<feature type="non-terminal residue" evidence="7">
    <location>
        <position position="1"/>
    </location>
</feature>
<organism evidence="7">
    <name type="scientific">hydrothermal vent metagenome</name>
    <dbReference type="NCBI Taxonomy" id="652676"/>
    <lineage>
        <taxon>unclassified sequences</taxon>
        <taxon>metagenomes</taxon>
        <taxon>ecological metagenomes</taxon>
    </lineage>
</organism>
<keyword evidence="5" id="KW-0472">Membrane</keyword>
<dbReference type="PANTHER" id="PTHR30606:SF10">
    <property type="entry name" value="PHOSPHATIDYLINOSITOL MANNOSIDE ACYLTRANSFERASE"/>
    <property type="match status" value="1"/>
</dbReference>
<dbReference type="PANTHER" id="PTHR30606">
    <property type="entry name" value="LIPID A BIOSYNTHESIS LAUROYL ACYLTRANSFERASE"/>
    <property type="match status" value="1"/>
</dbReference>
<dbReference type="GO" id="GO:1901137">
    <property type="term" value="P:carbohydrate derivative biosynthetic process"/>
    <property type="evidence" value="ECO:0007669"/>
    <property type="project" value="UniProtKB-ARBA"/>
</dbReference>
<comment type="subcellular location">
    <subcellularLocation>
        <location evidence="1">Cell inner membrane</location>
    </subcellularLocation>
</comment>
<evidence type="ECO:0000256" key="5">
    <source>
        <dbReference type="ARBA" id="ARBA00023136"/>
    </source>
</evidence>
<name>A0A3B0XZK5_9ZZZZ</name>
<dbReference type="Pfam" id="PF03279">
    <property type="entry name" value="Lip_A_acyltrans"/>
    <property type="match status" value="1"/>
</dbReference>
<dbReference type="GO" id="GO:0005886">
    <property type="term" value="C:plasma membrane"/>
    <property type="evidence" value="ECO:0007669"/>
    <property type="project" value="UniProtKB-SubCell"/>
</dbReference>
<keyword evidence="3" id="KW-0997">Cell inner membrane</keyword>
<keyword evidence="6" id="KW-0012">Acyltransferase</keyword>
<proteinExistence type="predicted"/>
<evidence type="ECO:0000256" key="6">
    <source>
        <dbReference type="ARBA" id="ARBA00023315"/>
    </source>
</evidence>
<dbReference type="InterPro" id="IPR004960">
    <property type="entry name" value="LipA_acyltrans"/>
</dbReference>
<evidence type="ECO:0000256" key="4">
    <source>
        <dbReference type="ARBA" id="ARBA00022679"/>
    </source>
</evidence>
<dbReference type="AlphaFoldDB" id="A0A3B0XZK5"/>
<evidence type="ECO:0000256" key="3">
    <source>
        <dbReference type="ARBA" id="ARBA00022519"/>
    </source>
</evidence>
<dbReference type="CDD" id="cd07984">
    <property type="entry name" value="LPLAT_LABLAT-like"/>
    <property type="match status" value="1"/>
</dbReference>
<protein>
    <recommendedName>
        <fullName evidence="8">Lipid A biosynthesis lauroyl acyltransferase</fullName>
    </recommendedName>
</protein>
<keyword evidence="2" id="KW-1003">Cell membrane</keyword>
<dbReference type="EMBL" id="UOFM01000078">
    <property type="protein sequence ID" value="VAW73835.1"/>
    <property type="molecule type" value="Genomic_DNA"/>
</dbReference>
<dbReference type="GO" id="GO:0016746">
    <property type="term" value="F:acyltransferase activity"/>
    <property type="evidence" value="ECO:0007669"/>
    <property type="project" value="UniProtKB-KW"/>
</dbReference>
<evidence type="ECO:0000256" key="1">
    <source>
        <dbReference type="ARBA" id="ARBA00004533"/>
    </source>
</evidence>
<sequence length="254" mass="28954">RRNLERAFPELNDEKRESLARDVWGNFGAVMAEYPHLHTLTYAGKPPHIDLVMDEDAREILENKQPAIYVTAHLGNWELVGAIVAKSGIPFTVIYSPQKNPLLERMINNQRHSVDIQLIAKDNGIRKLIQEFRSGHSIGLISDQRVDTGEPVSFFGCDAQTTTSPARLALKLGCPLVPVQIERIGKARFRAVFHHPLVNTQKENKQKTPLQVTTELNRMFEDWIRNQPDQWVCIKRRWKTDTCHSVSGNDMPCA</sequence>
<accession>A0A3B0XZK5</accession>
<evidence type="ECO:0000313" key="7">
    <source>
        <dbReference type="EMBL" id="VAW73835.1"/>
    </source>
</evidence>
<evidence type="ECO:0008006" key="8">
    <source>
        <dbReference type="Google" id="ProtNLM"/>
    </source>
</evidence>